<sequence>MDLAPRRLNLSYVLHEPSTSAMVRDVAERGVAEARRLHRATATLAALPNPVLRERVVVLSTSPLDAFAKRATPSAIASIHLGPWWLLPRILGLSASDGTPQPVHFIDQPAAAATRMVPFFRAPARLALPEASAPDYPAWFAALVLRPGGDTLLLRLDAIPGPEVSPGERDAALLGAAERAIRAHVEQWSCPGPLWDAPAELSLPEFAPG</sequence>
<dbReference type="STRING" id="479434.Sthe_1717"/>
<dbReference type="AlphaFoldDB" id="D1C4I4"/>
<dbReference type="HOGENOM" id="CLU_1314735_0_0_0"/>
<reference evidence="2" key="1">
    <citation type="submission" date="2009-11" db="EMBL/GenBank/DDBJ databases">
        <title>The complete chromosome 1 of Sphaerobacter thermophilus DSM 20745.</title>
        <authorList>
            <person name="Lucas S."/>
            <person name="Copeland A."/>
            <person name="Lapidus A."/>
            <person name="Glavina del Rio T."/>
            <person name="Dalin E."/>
            <person name="Tice H."/>
            <person name="Bruce D."/>
            <person name="Goodwin L."/>
            <person name="Pitluck S."/>
            <person name="Kyrpides N."/>
            <person name="Mavromatis K."/>
            <person name="Ivanova N."/>
            <person name="Mikhailova N."/>
            <person name="LaButti K.M."/>
            <person name="Clum A."/>
            <person name="Sun H.I."/>
            <person name="Brettin T."/>
            <person name="Detter J.C."/>
            <person name="Han C."/>
            <person name="Larimer F."/>
            <person name="Land M."/>
            <person name="Hauser L."/>
            <person name="Markowitz V."/>
            <person name="Cheng J.F."/>
            <person name="Hugenholtz P."/>
            <person name="Woyke T."/>
            <person name="Wu D."/>
            <person name="Steenblock K."/>
            <person name="Schneider S."/>
            <person name="Pukall R."/>
            <person name="Goeker M."/>
            <person name="Klenk H.P."/>
            <person name="Eisen J.A."/>
        </authorList>
    </citation>
    <scope>NUCLEOTIDE SEQUENCE [LARGE SCALE GENOMIC DNA]</scope>
    <source>
        <strain evidence="2">ATCC 49802 / DSM 20745 / S 6022</strain>
    </source>
</reference>
<keyword evidence="2" id="KW-1185">Reference proteome</keyword>
<accession>D1C4I4</accession>
<dbReference type="Proteomes" id="UP000002027">
    <property type="component" value="Chromosome 1"/>
</dbReference>
<dbReference type="InParanoid" id="D1C4I4"/>
<dbReference type="eggNOG" id="ENOG5030TD2">
    <property type="taxonomic scope" value="Bacteria"/>
</dbReference>
<evidence type="ECO:0000313" key="2">
    <source>
        <dbReference type="Proteomes" id="UP000002027"/>
    </source>
</evidence>
<dbReference type="KEGG" id="sti:Sthe_1717"/>
<evidence type="ECO:0000313" key="1">
    <source>
        <dbReference type="EMBL" id="ACZ39151.1"/>
    </source>
</evidence>
<name>D1C4I4_SPHTD</name>
<dbReference type="OrthoDB" id="165199at2"/>
<dbReference type="EMBL" id="CP001823">
    <property type="protein sequence ID" value="ACZ39151.1"/>
    <property type="molecule type" value="Genomic_DNA"/>
</dbReference>
<gene>
    <name evidence="1" type="ordered locus">Sthe_1717</name>
</gene>
<organism evidence="1 2">
    <name type="scientific">Sphaerobacter thermophilus (strain ATCC 49802 / DSM 20745 / KCCM 41009 / NCIMB 13125 / S 6022)</name>
    <dbReference type="NCBI Taxonomy" id="479434"/>
    <lineage>
        <taxon>Bacteria</taxon>
        <taxon>Pseudomonadati</taxon>
        <taxon>Thermomicrobiota</taxon>
        <taxon>Thermomicrobia</taxon>
        <taxon>Sphaerobacterales</taxon>
        <taxon>Sphaerobacterineae</taxon>
        <taxon>Sphaerobacteraceae</taxon>
        <taxon>Sphaerobacter</taxon>
    </lineage>
</organism>
<dbReference type="RefSeq" id="WP_012872198.1">
    <property type="nucleotide sequence ID" value="NC_013523.1"/>
</dbReference>
<reference evidence="1 2" key="2">
    <citation type="journal article" date="2010" name="Stand. Genomic Sci.">
        <title>Complete genome sequence of Desulfohalobium retbaense type strain (HR(100)).</title>
        <authorList>
            <person name="Spring S."/>
            <person name="Nolan M."/>
            <person name="Lapidus A."/>
            <person name="Glavina Del Rio T."/>
            <person name="Copeland A."/>
            <person name="Tice H."/>
            <person name="Cheng J.F."/>
            <person name="Lucas S."/>
            <person name="Land M."/>
            <person name="Chen F."/>
            <person name="Bruce D."/>
            <person name="Goodwin L."/>
            <person name="Pitluck S."/>
            <person name="Ivanova N."/>
            <person name="Mavromatis K."/>
            <person name="Mikhailova N."/>
            <person name="Pati A."/>
            <person name="Chen A."/>
            <person name="Palaniappan K."/>
            <person name="Hauser L."/>
            <person name="Chang Y.J."/>
            <person name="Jeffries C.D."/>
            <person name="Munk C."/>
            <person name="Kiss H."/>
            <person name="Chain P."/>
            <person name="Han C."/>
            <person name="Brettin T."/>
            <person name="Detter J.C."/>
            <person name="Schuler E."/>
            <person name="Goker M."/>
            <person name="Rohde M."/>
            <person name="Bristow J."/>
            <person name="Eisen J.A."/>
            <person name="Markowitz V."/>
            <person name="Hugenholtz P."/>
            <person name="Kyrpides N.C."/>
            <person name="Klenk H.P."/>
        </authorList>
    </citation>
    <scope>NUCLEOTIDE SEQUENCE [LARGE SCALE GENOMIC DNA]</scope>
    <source>
        <strain evidence="2">ATCC 49802 / DSM 20745 / S 6022</strain>
    </source>
</reference>
<proteinExistence type="predicted"/>
<protein>
    <submittedName>
        <fullName evidence="1">Uncharacterized protein</fullName>
    </submittedName>
</protein>